<keyword evidence="5 12" id="KW-0732">Signal</keyword>
<dbReference type="InterPro" id="IPR000719">
    <property type="entry name" value="Prot_kinase_dom"/>
</dbReference>
<gene>
    <name evidence="14" type="ORF">SO802_031360</name>
</gene>
<dbReference type="FunFam" id="1.10.510.10:FF:000161">
    <property type="entry name" value="Wall-associated receptor kinase-like 20"/>
    <property type="match status" value="1"/>
</dbReference>
<evidence type="ECO:0000256" key="1">
    <source>
        <dbReference type="ARBA" id="ARBA00004167"/>
    </source>
</evidence>
<keyword evidence="4" id="KW-0812">Transmembrane</keyword>
<evidence type="ECO:0000256" key="2">
    <source>
        <dbReference type="ARBA" id="ARBA00022527"/>
    </source>
</evidence>
<evidence type="ECO:0000256" key="3">
    <source>
        <dbReference type="ARBA" id="ARBA00022679"/>
    </source>
</evidence>
<dbReference type="GO" id="GO:0004674">
    <property type="term" value="F:protein serine/threonine kinase activity"/>
    <property type="evidence" value="ECO:0007669"/>
    <property type="project" value="UniProtKB-KW"/>
</dbReference>
<evidence type="ECO:0000256" key="8">
    <source>
        <dbReference type="ARBA" id="ARBA00022840"/>
    </source>
</evidence>
<reference evidence="14 15" key="1">
    <citation type="submission" date="2024-01" db="EMBL/GenBank/DDBJ databases">
        <title>A telomere-to-telomere, gap-free genome of sweet tea (Lithocarpus litseifolius).</title>
        <authorList>
            <person name="Zhou J."/>
        </authorList>
    </citation>
    <scope>NUCLEOTIDE SEQUENCE [LARGE SCALE GENOMIC DNA]</scope>
    <source>
        <strain evidence="14">Zhou-2022a</strain>
        <tissue evidence="14">Leaf</tissue>
    </source>
</reference>
<keyword evidence="3" id="KW-0808">Transferase</keyword>
<keyword evidence="11" id="KW-0325">Glycoprotein</keyword>
<keyword evidence="10" id="KW-0472">Membrane</keyword>
<evidence type="ECO:0000256" key="6">
    <source>
        <dbReference type="ARBA" id="ARBA00022741"/>
    </source>
</evidence>
<dbReference type="InterPro" id="IPR008271">
    <property type="entry name" value="Ser/Thr_kinase_AS"/>
</dbReference>
<keyword evidence="15" id="KW-1185">Reference proteome</keyword>
<dbReference type="SUPFAM" id="SSF56112">
    <property type="entry name" value="Protein kinase-like (PK-like)"/>
    <property type="match status" value="1"/>
</dbReference>
<protein>
    <recommendedName>
        <fullName evidence="13">Protein kinase domain-containing protein</fullName>
    </recommendedName>
</protein>
<dbReference type="Gene3D" id="1.10.510.10">
    <property type="entry name" value="Transferase(Phosphotransferase) domain 1"/>
    <property type="match status" value="1"/>
</dbReference>
<organism evidence="14 15">
    <name type="scientific">Lithocarpus litseifolius</name>
    <dbReference type="NCBI Taxonomy" id="425828"/>
    <lineage>
        <taxon>Eukaryota</taxon>
        <taxon>Viridiplantae</taxon>
        <taxon>Streptophyta</taxon>
        <taxon>Embryophyta</taxon>
        <taxon>Tracheophyta</taxon>
        <taxon>Spermatophyta</taxon>
        <taxon>Magnoliopsida</taxon>
        <taxon>eudicotyledons</taxon>
        <taxon>Gunneridae</taxon>
        <taxon>Pentapetalae</taxon>
        <taxon>rosids</taxon>
        <taxon>fabids</taxon>
        <taxon>Fagales</taxon>
        <taxon>Fagaceae</taxon>
        <taxon>Lithocarpus</taxon>
    </lineage>
</organism>
<dbReference type="Proteomes" id="UP001459277">
    <property type="component" value="Unassembled WGS sequence"/>
</dbReference>
<dbReference type="PANTHER" id="PTHR46008">
    <property type="entry name" value="LEAF RUST 10 DISEASE-RESISTANCE LOCUS RECEPTOR-LIKE PROTEIN KINASE-LIKE 1.4"/>
    <property type="match status" value="1"/>
</dbReference>
<dbReference type="Pfam" id="PF07714">
    <property type="entry name" value="PK_Tyr_Ser-Thr"/>
    <property type="match status" value="1"/>
</dbReference>
<dbReference type="EMBL" id="JAZDWU010000011">
    <property type="protein sequence ID" value="KAK9986409.1"/>
    <property type="molecule type" value="Genomic_DNA"/>
</dbReference>
<dbReference type="Pfam" id="PF13947">
    <property type="entry name" value="GUB_WAK_bind"/>
    <property type="match status" value="1"/>
</dbReference>
<keyword evidence="7" id="KW-0418">Kinase</keyword>
<keyword evidence="2" id="KW-0723">Serine/threonine-protein kinase</keyword>
<dbReference type="PANTHER" id="PTHR46008:SF25">
    <property type="entry name" value="PROTEIN KINASE DOMAIN-CONTAINING PROTEIN"/>
    <property type="match status" value="1"/>
</dbReference>
<dbReference type="AlphaFoldDB" id="A0AAW2BK60"/>
<dbReference type="InterPro" id="IPR001245">
    <property type="entry name" value="Ser-Thr/Tyr_kinase_cat_dom"/>
</dbReference>
<name>A0AAW2BK60_9ROSI</name>
<dbReference type="GO" id="GO:0030247">
    <property type="term" value="F:polysaccharide binding"/>
    <property type="evidence" value="ECO:0007669"/>
    <property type="project" value="InterPro"/>
</dbReference>
<proteinExistence type="predicted"/>
<evidence type="ECO:0000256" key="5">
    <source>
        <dbReference type="ARBA" id="ARBA00022729"/>
    </source>
</evidence>
<dbReference type="Gene3D" id="3.30.200.20">
    <property type="entry name" value="Phosphorylase Kinase, domain 1"/>
    <property type="match status" value="1"/>
</dbReference>
<feature type="chain" id="PRO_5043531118" description="Protein kinase domain-containing protein" evidence="12">
    <location>
        <begin position="25"/>
        <end position="618"/>
    </location>
</feature>
<evidence type="ECO:0000259" key="13">
    <source>
        <dbReference type="PROSITE" id="PS50011"/>
    </source>
</evidence>
<dbReference type="GO" id="GO:0005886">
    <property type="term" value="C:plasma membrane"/>
    <property type="evidence" value="ECO:0007669"/>
    <property type="project" value="UniProtKB-ARBA"/>
</dbReference>
<dbReference type="SMART" id="SM00220">
    <property type="entry name" value="S_TKc"/>
    <property type="match status" value="1"/>
</dbReference>
<keyword evidence="9" id="KW-1133">Transmembrane helix</keyword>
<dbReference type="PROSITE" id="PS50011">
    <property type="entry name" value="PROTEIN_KINASE_DOM"/>
    <property type="match status" value="1"/>
</dbReference>
<sequence>MEYNMLSLIVLIVTLLCFTECVIAAKLCEDCGHTLVPYPLSTGPNCGDQSYKVQCKAGTLWFNALNGSSYVITSINPQTQRLILRPPGLAKNTCMAADLWSHGIQLDNNLPFNITSSNTVMLMNCSTEMLQFSMNCSSASICHSYIRGTAAVAATCGCSPVLCCWFKTGGSLSEYRIRIQQERCSAYESFVNLDTSLPVNIEWPQPGLEIEWALPHEPVCKMPVDCRDLANSECLFNSASVGRCLCKAGFQWDPINGVCKNVKCQHGRGCHGRESLTPLIEGLMFSGGAKLFGVLISAIVYKHRQCIRRKAQSSLSKMQIDMLSANNSCGKSARIFTGKEITRASILDDGTTIAVKRAKPGNTKGIDQILNEVRILCQVNHRSLVRLLGCCVELRQRLLIYEHISNGTLFYHLHGTQSSNPVPLTWYRRLTIAHQVAEGLAYLHTSAIPRIYHRDIKSSNILLDEKANAKVSDFGLSRLNVNETSHITTCAQGTLGYLDPQYYLNFQLTDKSDVYSFGVVLLELFTSKKAIDFNREDEDVNLVVFMKKILREEKLMYAIDPMLKEGARKVELETMKALGSLAAACLDEHRQNRPSMKEVADEIENIISIVCSEVSATY</sequence>
<keyword evidence="6" id="KW-0547">Nucleotide-binding</keyword>
<dbReference type="PROSITE" id="PS00108">
    <property type="entry name" value="PROTEIN_KINASE_ST"/>
    <property type="match status" value="1"/>
</dbReference>
<evidence type="ECO:0000313" key="15">
    <source>
        <dbReference type="Proteomes" id="UP001459277"/>
    </source>
</evidence>
<evidence type="ECO:0000256" key="9">
    <source>
        <dbReference type="ARBA" id="ARBA00022989"/>
    </source>
</evidence>
<dbReference type="InterPro" id="IPR011009">
    <property type="entry name" value="Kinase-like_dom_sf"/>
</dbReference>
<evidence type="ECO:0000313" key="14">
    <source>
        <dbReference type="EMBL" id="KAK9986409.1"/>
    </source>
</evidence>
<feature type="signal peptide" evidence="12">
    <location>
        <begin position="1"/>
        <end position="24"/>
    </location>
</feature>
<comment type="caution">
    <text evidence="14">The sequence shown here is derived from an EMBL/GenBank/DDBJ whole genome shotgun (WGS) entry which is preliminary data.</text>
</comment>
<keyword evidence="8" id="KW-0067">ATP-binding</keyword>
<dbReference type="GO" id="GO:0005524">
    <property type="term" value="F:ATP binding"/>
    <property type="evidence" value="ECO:0007669"/>
    <property type="project" value="UniProtKB-KW"/>
</dbReference>
<comment type="subcellular location">
    <subcellularLocation>
        <location evidence="1">Membrane</location>
        <topology evidence="1">Single-pass membrane protein</topology>
    </subcellularLocation>
</comment>
<evidence type="ECO:0000256" key="12">
    <source>
        <dbReference type="SAM" id="SignalP"/>
    </source>
</evidence>
<evidence type="ECO:0000256" key="10">
    <source>
        <dbReference type="ARBA" id="ARBA00023136"/>
    </source>
</evidence>
<evidence type="ECO:0000256" key="7">
    <source>
        <dbReference type="ARBA" id="ARBA00022777"/>
    </source>
</evidence>
<accession>A0AAW2BK60</accession>
<feature type="domain" description="Protein kinase" evidence="13">
    <location>
        <begin position="321"/>
        <end position="607"/>
    </location>
</feature>
<evidence type="ECO:0000256" key="11">
    <source>
        <dbReference type="ARBA" id="ARBA00023180"/>
    </source>
</evidence>
<dbReference type="InterPro" id="IPR025287">
    <property type="entry name" value="WAK_GUB"/>
</dbReference>
<evidence type="ECO:0000256" key="4">
    <source>
        <dbReference type="ARBA" id="ARBA00022692"/>
    </source>
</evidence>